<name>A0AAV6PDZ8_SOLSE</name>
<accession>A0AAV6PDZ8</accession>
<dbReference type="AlphaFoldDB" id="A0AAV6PDZ8"/>
<evidence type="ECO:0000313" key="1">
    <source>
        <dbReference type="EMBL" id="KAG7460495.1"/>
    </source>
</evidence>
<organism evidence="1 2">
    <name type="scientific">Solea senegalensis</name>
    <name type="common">Senegalese sole</name>
    <dbReference type="NCBI Taxonomy" id="28829"/>
    <lineage>
        <taxon>Eukaryota</taxon>
        <taxon>Metazoa</taxon>
        <taxon>Chordata</taxon>
        <taxon>Craniata</taxon>
        <taxon>Vertebrata</taxon>
        <taxon>Euteleostomi</taxon>
        <taxon>Actinopterygii</taxon>
        <taxon>Neopterygii</taxon>
        <taxon>Teleostei</taxon>
        <taxon>Neoteleostei</taxon>
        <taxon>Acanthomorphata</taxon>
        <taxon>Carangaria</taxon>
        <taxon>Pleuronectiformes</taxon>
        <taxon>Pleuronectoidei</taxon>
        <taxon>Soleidae</taxon>
        <taxon>Solea</taxon>
    </lineage>
</organism>
<proteinExistence type="predicted"/>
<comment type="caution">
    <text evidence="1">The sequence shown here is derived from an EMBL/GenBank/DDBJ whole genome shotgun (WGS) entry which is preliminary data.</text>
</comment>
<evidence type="ECO:0000313" key="2">
    <source>
        <dbReference type="Proteomes" id="UP000693946"/>
    </source>
</evidence>
<feature type="non-terminal residue" evidence="1">
    <location>
        <position position="64"/>
    </location>
</feature>
<feature type="non-terminal residue" evidence="1">
    <location>
        <position position="1"/>
    </location>
</feature>
<protein>
    <submittedName>
        <fullName evidence="1">Uncharacterized protein</fullName>
    </submittedName>
</protein>
<gene>
    <name evidence="1" type="ORF">JOB18_004251</name>
</gene>
<sequence length="64" mass="7230">IPLKSQATHISQFTQEIFEAWELARPHLVTIVQNNHQLLQLPVFHNPDITYLGRPISGGSMPQA</sequence>
<keyword evidence="2" id="KW-1185">Reference proteome</keyword>
<reference evidence="1 2" key="1">
    <citation type="journal article" date="2021" name="Sci. Rep.">
        <title>Chromosome anchoring in Senegalese sole (Solea senegalensis) reveals sex-associated markers and genome rearrangements in flatfish.</title>
        <authorList>
            <person name="Guerrero-Cozar I."/>
            <person name="Gomez-Garrido J."/>
            <person name="Berbel C."/>
            <person name="Martinez-Blanch J.F."/>
            <person name="Alioto T."/>
            <person name="Claros M.G."/>
            <person name="Gagnaire P.A."/>
            <person name="Manchado M."/>
        </authorList>
    </citation>
    <scope>NUCLEOTIDE SEQUENCE [LARGE SCALE GENOMIC DNA]</scope>
    <source>
        <strain evidence="1">Sse05_10M</strain>
    </source>
</reference>
<dbReference type="EMBL" id="JAGKHQ010001135">
    <property type="protein sequence ID" value="KAG7460495.1"/>
    <property type="molecule type" value="Genomic_DNA"/>
</dbReference>
<dbReference type="Proteomes" id="UP000693946">
    <property type="component" value="Unassembled WGS sequence"/>
</dbReference>